<accession>A0ABW5JI90</accession>
<keyword evidence="4" id="KW-1185">Reference proteome</keyword>
<dbReference type="InterPro" id="IPR036680">
    <property type="entry name" value="SPOR-like_sf"/>
</dbReference>
<gene>
    <name evidence="3" type="ORF">ACFSVN_08395</name>
</gene>
<evidence type="ECO:0000259" key="2">
    <source>
        <dbReference type="Pfam" id="PF05036"/>
    </source>
</evidence>
<dbReference type="Gene3D" id="3.30.70.1070">
    <property type="entry name" value="Sporulation related repeat"/>
    <property type="match status" value="1"/>
</dbReference>
<feature type="domain" description="SPOR" evidence="2">
    <location>
        <begin position="82"/>
        <end position="158"/>
    </location>
</feature>
<dbReference type="Pfam" id="PF05036">
    <property type="entry name" value="SPOR"/>
    <property type="match status" value="1"/>
</dbReference>
<comment type="caution">
    <text evidence="3">The sequence shown here is derived from an EMBL/GenBank/DDBJ whole genome shotgun (WGS) entry which is preliminary data.</text>
</comment>
<keyword evidence="1" id="KW-0732">Signal</keyword>
<dbReference type="Proteomes" id="UP001597460">
    <property type="component" value="Unassembled WGS sequence"/>
</dbReference>
<evidence type="ECO:0000256" key="1">
    <source>
        <dbReference type="SAM" id="SignalP"/>
    </source>
</evidence>
<evidence type="ECO:0000313" key="3">
    <source>
        <dbReference type="EMBL" id="MFD2532461.1"/>
    </source>
</evidence>
<dbReference type="SUPFAM" id="SSF110997">
    <property type="entry name" value="Sporulation related repeat"/>
    <property type="match status" value="1"/>
</dbReference>
<name>A0ABW5JI90_9BACT</name>
<dbReference type="PROSITE" id="PS51257">
    <property type="entry name" value="PROKAR_LIPOPROTEIN"/>
    <property type="match status" value="1"/>
</dbReference>
<feature type="chain" id="PRO_5045733480" evidence="1">
    <location>
        <begin position="21"/>
        <end position="177"/>
    </location>
</feature>
<organism evidence="3 4">
    <name type="scientific">Gracilimonas halophila</name>
    <dbReference type="NCBI Taxonomy" id="1834464"/>
    <lineage>
        <taxon>Bacteria</taxon>
        <taxon>Pseudomonadati</taxon>
        <taxon>Balneolota</taxon>
        <taxon>Balneolia</taxon>
        <taxon>Balneolales</taxon>
        <taxon>Balneolaceae</taxon>
        <taxon>Gracilimonas</taxon>
    </lineage>
</organism>
<proteinExistence type="predicted"/>
<evidence type="ECO:0000313" key="4">
    <source>
        <dbReference type="Proteomes" id="UP001597460"/>
    </source>
</evidence>
<sequence length="177" mass="20791">MRYLPIFLLLVIAVACSTTQQTVEEAMDDIKENYTEEVTTSGIDLQSYRTQLSDSYNYRENEIPEAFNRMKVEQKVEKDLYEGYRIQIYSGQDVTGADTTAANFRAWADTTIANYQPETYVFFRAPYYRVHVGDFHEREKAIQFSNIVKRFFRDAWVVYDRVIPQNVPSDTTQIQMK</sequence>
<protein>
    <submittedName>
        <fullName evidence="3">SPOR domain-containing protein</fullName>
    </submittedName>
</protein>
<dbReference type="EMBL" id="JBHULI010000024">
    <property type="protein sequence ID" value="MFD2532461.1"/>
    <property type="molecule type" value="Genomic_DNA"/>
</dbReference>
<feature type="signal peptide" evidence="1">
    <location>
        <begin position="1"/>
        <end position="20"/>
    </location>
</feature>
<dbReference type="InterPro" id="IPR007730">
    <property type="entry name" value="SPOR-like_dom"/>
</dbReference>
<reference evidence="4" key="1">
    <citation type="journal article" date="2019" name="Int. J. Syst. Evol. Microbiol.">
        <title>The Global Catalogue of Microorganisms (GCM) 10K type strain sequencing project: providing services to taxonomists for standard genome sequencing and annotation.</title>
        <authorList>
            <consortium name="The Broad Institute Genomics Platform"/>
            <consortium name="The Broad Institute Genome Sequencing Center for Infectious Disease"/>
            <person name="Wu L."/>
            <person name="Ma J."/>
        </authorList>
    </citation>
    <scope>NUCLEOTIDE SEQUENCE [LARGE SCALE GENOMIC DNA]</scope>
    <source>
        <strain evidence="4">KCTC 52042</strain>
    </source>
</reference>
<dbReference type="RefSeq" id="WP_390300936.1">
    <property type="nucleotide sequence ID" value="NZ_JBHULI010000024.1"/>
</dbReference>